<sequence>LALLQRLLPHLETALALHRRLSRAQALADASLQVLEGLPIGVVLLDERAAVLHATERARRLAADSGLLQFGAGDGLAASPPAAHARLQRAMRAAVATGSGRSGGAGTGLRLEGLAGLQLHLLVAPLPGWRSPFGERTAAAVFVSAPSAELAALAPVLRALYGLTPAEAQLAQALVNGLSPQEYADAARLSLHTVRAQFKAAAAKVGVRRQADFVRVLLTGPALLGRLAAGYRTDDDGRARDA</sequence>
<evidence type="ECO:0000313" key="3">
    <source>
        <dbReference type="Proteomes" id="UP000072741"/>
    </source>
</evidence>
<accession>A0A147GSC1</accession>
<dbReference type="InterPro" id="IPR016032">
    <property type="entry name" value="Sig_transdc_resp-reg_C-effctor"/>
</dbReference>
<dbReference type="SUPFAM" id="SSF46894">
    <property type="entry name" value="C-terminal effector domain of the bipartite response regulators"/>
    <property type="match status" value="1"/>
</dbReference>
<feature type="non-terminal residue" evidence="2">
    <location>
        <position position="1"/>
    </location>
</feature>
<organism evidence="2 3">
    <name type="scientific">Pseudacidovorax intermedius</name>
    <dbReference type="NCBI Taxonomy" id="433924"/>
    <lineage>
        <taxon>Bacteria</taxon>
        <taxon>Pseudomonadati</taxon>
        <taxon>Pseudomonadota</taxon>
        <taxon>Betaproteobacteria</taxon>
        <taxon>Burkholderiales</taxon>
        <taxon>Comamonadaceae</taxon>
        <taxon>Pseudacidovorax</taxon>
    </lineage>
</organism>
<protein>
    <submittedName>
        <fullName evidence="2">LuxR family transcriptional regulator</fullName>
    </submittedName>
</protein>
<dbReference type="AlphaFoldDB" id="A0A147GSC1"/>
<name>A0A147GSC1_9BURK</name>
<evidence type="ECO:0000259" key="1">
    <source>
        <dbReference type="SMART" id="SM00421"/>
    </source>
</evidence>
<reference evidence="2 3" key="1">
    <citation type="journal article" date="2016" name="Front. Microbiol.">
        <title>Genomic Resource of Rice Seed Associated Bacteria.</title>
        <authorList>
            <person name="Midha S."/>
            <person name="Bansal K."/>
            <person name="Sharma S."/>
            <person name="Kumar N."/>
            <person name="Patil P.P."/>
            <person name="Chaudhry V."/>
            <person name="Patil P.B."/>
        </authorList>
    </citation>
    <scope>NUCLEOTIDE SEQUENCE [LARGE SCALE GENOMIC DNA]</scope>
    <source>
        <strain evidence="2 3">NS331</strain>
    </source>
</reference>
<dbReference type="EMBL" id="LDSL01000087">
    <property type="protein sequence ID" value="KTT20084.1"/>
    <property type="molecule type" value="Genomic_DNA"/>
</dbReference>
<proteinExistence type="predicted"/>
<feature type="domain" description="HTH luxR-type" evidence="1">
    <location>
        <begin position="160"/>
        <end position="217"/>
    </location>
</feature>
<dbReference type="Proteomes" id="UP000072741">
    <property type="component" value="Unassembled WGS sequence"/>
</dbReference>
<dbReference type="GO" id="GO:0003677">
    <property type="term" value="F:DNA binding"/>
    <property type="evidence" value="ECO:0007669"/>
    <property type="project" value="InterPro"/>
</dbReference>
<dbReference type="InterPro" id="IPR036388">
    <property type="entry name" value="WH-like_DNA-bd_sf"/>
</dbReference>
<dbReference type="Gene3D" id="1.10.10.10">
    <property type="entry name" value="Winged helix-like DNA-binding domain superfamily/Winged helix DNA-binding domain"/>
    <property type="match status" value="1"/>
</dbReference>
<comment type="caution">
    <text evidence="2">The sequence shown here is derived from an EMBL/GenBank/DDBJ whole genome shotgun (WGS) entry which is preliminary data.</text>
</comment>
<dbReference type="InterPro" id="IPR000792">
    <property type="entry name" value="Tscrpt_reg_LuxR_C"/>
</dbReference>
<evidence type="ECO:0000313" key="2">
    <source>
        <dbReference type="EMBL" id="KTT20084.1"/>
    </source>
</evidence>
<dbReference type="RefSeq" id="WP_193758112.1">
    <property type="nucleotide sequence ID" value="NZ_LDSL01000087.1"/>
</dbReference>
<keyword evidence="3" id="KW-1185">Reference proteome</keyword>
<gene>
    <name evidence="2" type="ORF">NS331_14190</name>
</gene>
<dbReference type="SMART" id="SM00421">
    <property type="entry name" value="HTH_LUXR"/>
    <property type="match status" value="1"/>
</dbReference>
<dbReference type="GO" id="GO:0006355">
    <property type="term" value="P:regulation of DNA-templated transcription"/>
    <property type="evidence" value="ECO:0007669"/>
    <property type="project" value="InterPro"/>
</dbReference>